<feature type="transmembrane region" description="Helical" evidence="1">
    <location>
        <begin position="14"/>
        <end position="34"/>
    </location>
</feature>
<protein>
    <submittedName>
        <fullName evidence="2">Uncharacterized protein</fullName>
    </submittedName>
</protein>
<dbReference type="Proteomes" id="UP000256429">
    <property type="component" value="Unassembled WGS sequence"/>
</dbReference>
<sequence length="63" mass="7339">MKVFTEDQNFNQSIVYIGISISLIAVIFSTLNEWKKILIGTQKKAALERVLNTYKHKFLHNEI</sequence>
<dbReference type="OrthoDB" id="582675at2"/>
<proteinExistence type="predicted"/>
<accession>A0A3D9RTY3</accession>
<dbReference type="EMBL" id="QTTQ01000009">
    <property type="protein sequence ID" value="REE82928.1"/>
    <property type="molecule type" value="Genomic_DNA"/>
</dbReference>
<dbReference type="RefSeq" id="WP_115877628.1">
    <property type="nucleotide sequence ID" value="NZ_QTTQ01000009.1"/>
</dbReference>
<keyword evidence="1" id="KW-0812">Transmembrane</keyword>
<dbReference type="AlphaFoldDB" id="A0A3D9RTY3"/>
<keyword evidence="1" id="KW-0472">Membrane</keyword>
<comment type="caution">
    <text evidence="2">The sequence shown here is derived from an EMBL/GenBank/DDBJ whole genome shotgun (WGS) entry which is preliminary data.</text>
</comment>
<evidence type="ECO:0000256" key="1">
    <source>
        <dbReference type="SAM" id="Phobius"/>
    </source>
</evidence>
<reference evidence="2 3" key="1">
    <citation type="submission" date="2018-08" db="EMBL/GenBank/DDBJ databases">
        <title>Genomic Encyclopedia of Type Strains, Phase III (KMG-III): the genomes of soil and plant-associated and newly described type strains.</title>
        <authorList>
            <person name="Whitman W."/>
        </authorList>
    </citation>
    <scope>NUCLEOTIDE SEQUENCE [LARGE SCALE GENOMIC DNA]</scope>
    <source>
        <strain evidence="2 3">325-5</strain>
    </source>
</reference>
<evidence type="ECO:0000313" key="3">
    <source>
        <dbReference type="Proteomes" id="UP000256429"/>
    </source>
</evidence>
<name>A0A3D9RTY3_9FLAO</name>
<gene>
    <name evidence="2" type="ORF">BX611_0204</name>
</gene>
<organism evidence="2 3">
    <name type="scientific">Lutibacter oceani</name>
    <dbReference type="NCBI Taxonomy" id="1853311"/>
    <lineage>
        <taxon>Bacteria</taxon>
        <taxon>Pseudomonadati</taxon>
        <taxon>Bacteroidota</taxon>
        <taxon>Flavobacteriia</taxon>
        <taxon>Flavobacteriales</taxon>
        <taxon>Flavobacteriaceae</taxon>
        <taxon>Lutibacter</taxon>
    </lineage>
</organism>
<keyword evidence="1" id="KW-1133">Transmembrane helix</keyword>
<keyword evidence="3" id="KW-1185">Reference proteome</keyword>
<evidence type="ECO:0000313" key="2">
    <source>
        <dbReference type="EMBL" id="REE82928.1"/>
    </source>
</evidence>